<sequence length="287" mass="32639">MSEKKAISYVILSSLIWSTSFPAVKLGLSYLSPITFIFFRFLLGTLFYVILFFFLEKNFDTYIFKEKSIYLLGTLTFLSYIFQYLGQQYTLASRTALIINLFVIWVPILAIIFLKEKPSRRLLFSFAFLLPGMFLLTTGKNVKEVFHSQIMLGDVIVLLASFCWAFYVIISKSLLKKYNSHEVNMVTFGITALLSLPTFLILDNGTQMIFNWKSLLLVVHLALNCTVIAYYLYVTGLKHAGAIKTTFFVSLEVLFSFIVAVIFLGEKWEPLELVGGAMMLLAVALAV</sequence>
<organism evidence="8">
    <name type="scientific">candidate division WOR-3 bacterium</name>
    <dbReference type="NCBI Taxonomy" id="2052148"/>
    <lineage>
        <taxon>Bacteria</taxon>
        <taxon>Bacteria division WOR-3</taxon>
    </lineage>
</organism>
<feature type="transmembrane region" description="Helical" evidence="6">
    <location>
        <begin position="67"/>
        <end position="85"/>
    </location>
</feature>
<feature type="transmembrane region" description="Helical" evidence="6">
    <location>
        <begin position="150"/>
        <end position="170"/>
    </location>
</feature>
<dbReference type="AlphaFoldDB" id="A0A7C2K2H1"/>
<evidence type="ECO:0000256" key="2">
    <source>
        <dbReference type="ARBA" id="ARBA00022475"/>
    </source>
</evidence>
<accession>A0A7C2K2H1</accession>
<dbReference type="Pfam" id="PF00892">
    <property type="entry name" value="EamA"/>
    <property type="match status" value="2"/>
</dbReference>
<keyword evidence="4 6" id="KW-1133">Transmembrane helix</keyword>
<evidence type="ECO:0000313" key="8">
    <source>
        <dbReference type="EMBL" id="HEN28047.1"/>
    </source>
</evidence>
<comment type="caution">
    <text evidence="8">The sequence shown here is derived from an EMBL/GenBank/DDBJ whole genome shotgun (WGS) entry which is preliminary data.</text>
</comment>
<gene>
    <name evidence="8" type="ORF">ENQ77_05220</name>
</gene>
<keyword evidence="5 6" id="KW-0472">Membrane</keyword>
<name>A0A7C2K2H1_UNCW3</name>
<dbReference type="InterPro" id="IPR000620">
    <property type="entry name" value="EamA_dom"/>
</dbReference>
<keyword evidence="3 6" id="KW-0812">Transmembrane</keyword>
<feature type="transmembrane region" description="Helical" evidence="6">
    <location>
        <begin position="245"/>
        <end position="264"/>
    </location>
</feature>
<feature type="transmembrane region" description="Helical" evidence="6">
    <location>
        <begin position="182"/>
        <end position="202"/>
    </location>
</feature>
<evidence type="ECO:0000256" key="5">
    <source>
        <dbReference type="ARBA" id="ARBA00023136"/>
    </source>
</evidence>
<dbReference type="InterPro" id="IPR051258">
    <property type="entry name" value="Diverse_Substrate_Transporter"/>
</dbReference>
<feature type="transmembrane region" description="Helical" evidence="6">
    <location>
        <begin position="7"/>
        <end position="24"/>
    </location>
</feature>
<evidence type="ECO:0000256" key="6">
    <source>
        <dbReference type="SAM" id="Phobius"/>
    </source>
</evidence>
<protein>
    <submittedName>
        <fullName evidence="8">DMT family transporter</fullName>
    </submittedName>
</protein>
<dbReference type="GO" id="GO:0005886">
    <property type="term" value="C:plasma membrane"/>
    <property type="evidence" value="ECO:0007669"/>
    <property type="project" value="UniProtKB-SubCell"/>
</dbReference>
<dbReference type="PANTHER" id="PTHR42920">
    <property type="entry name" value="OS03G0707200 PROTEIN-RELATED"/>
    <property type="match status" value="1"/>
</dbReference>
<evidence type="ECO:0000256" key="3">
    <source>
        <dbReference type="ARBA" id="ARBA00022692"/>
    </source>
</evidence>
<feature type="domain" description="EamA" evidence="7">
    <location>
        <begin position="152"/>
        <end position="286"/>
    </location>
</feature>
<dbReference type="EMBL" id="DSOL01000149">
    <property type="protein sequence ID" value="HEN28047.1"/>
    <property type="molecule type" value="Genomic_DNA"/>
</dbReference>
<dbReference type="InterPro" id="IPR037185">
    <property type="entry name" value="EmrE-like"/>
</dbReference>
<dbReference type="SUPFAM" id="SSF103481">
    <property type="entry name" value="Multidrug resistance efflux transporter EmrE"/>
    <property type="match status" value="2"/>
</dbReference>
<reference evidence="8" key="1">
    <citation type="journal article" date="2020" name="mSystems">
        <title>Genome- and Community-Level Interaction Insights into Carbon Utilization and Element Cycling Functions of Hydrothermarchaeota in Hydrothermal Sediment.</title>
        <authorList>
            <person name="Zhou Z."/>
            <person name="Liu Y."/>
            <person name="Xu W."/>
            <person name="Pan J."/>
            <person name="Luo Z.H."/>
            <person name="Li M."/>
        </authorList>
    </citation>
    <scope>NUCLEOTIDE SEQUENCE [LARGE SCALE GENOMIC DNA]</scope>
    <source>
        <strain evidence="8">SpSt-34</strain>
    </source>
</reference>
<dbReference type="PANTHER" id="PTHR42920:SF5">
    <property type="entry name" value="EAMA DOMAIN-CONTAINING PROTEIN"/>
    <property type="match status" value="1"/>
</dbReference>
<evidence type="ECO:0000259" key="7">
    <source>
        <dbReference type="Pfam" id="PF00892"/>
    </source>
</evidence>
<feature type="domain" description="EamA" evidence="7">
    <location>
        <begin position="5"/>
        <end position="137"/>
    </location>
</feature>
<feature type="transmembrane region" description="Helical" evidence="6">
    <location>
        <begin position="121"/>
        <end position="138"/>
    </location>
</feature>
<evidence type="ECO:0000256" key="4">
    <source>
        <dbReference type="ARBA" id="ARBA00022989"/>
    </source>
</evidence>
<feature type="transmembrane region" description="Helical" evidence="6">
    <location>
        <begin position="214"/>
        <end position="233"/>
    </location>
</feature>
<keyword evidence="2" id="KW-1003">Cell membrane</keyword>
<proteinExistence type="predicted"/>
<feature type="transmembrane region" description="Helical" evidence="6">
    <location>
        <begin position="30"/>
        <end position="55"/>
    </location>
</feature>
<evidence type="ECO:0000256" key="1">
    <source>
        <dbReference type="ARBA" id="ARBA00004651"/>
    </source>
</evidence>
<comment type="subcellular location">
    <subcellularLocation>
        <location evidence="1">Cell membrane</location>
        <topology evidence="1">Multi-pass membrane protein</topology>
    </subcellularLocation>
</comment>
<feature type="transmembrane region" description="Helical" evidence="6">
    <location>
        <begin position="91"/>
        <end position="114"/>
    </location>
</feature>